<feature type="domain" description="Macro" evidence="2">
    <location>
        <begin position="1"/>
        <end position="163"/>
    </location>
</feature>
<gene>
    <name evidence="3" type="ORF">GH815_14465</name>
</gene>
<dbReference type="Pfam" id="PF01661">
    <property type="entry name" value="Macro"/>
    <property type="match status" value="1"/>
</dbReference>
<keyword evidence="4" id="KW-1185">Reference proteome</keyword>
<dbReference type="InterPro" id="IPR002589">
    <property type="entry name" value="Macro_dom"/>
</dbReference>
<reference evidence="3 4" key="1">
    <citation type="submission" date="2019-11" db="EMBL/GenBank/DDBJ databases">
        <title>Draft Whole-Genome sequence of the marine photosynthetic bacterium Rhodovulum strictum DSM 11289.</title>
        <authorList>
            <person name="Kyndt J.A."/>
            <person name="Meyer T.E."/>
        </authorList>
    </citation>
    <scope>NUCLEOTIDE SEQUENCE [LARGE SCALE GENOMIC DNA]</scope>
    <source>
        <strain evidence="3 4">DSM 11289</strain>
    </source>
</reference>
<name>A0A844BCK6_9RHOB</name>
<accession>A0A844BCK6</accession>
<dbReference type="InterPro" id="IPR043472">
    <property type="entry name" value="Macro_dom-like"/>
</dbReference>
<sequence>MFEYKTGDILAEDAEALVNTVNCVGVMGRGVALQFKNAFPSNFEEYARACKRDEVRPGHMFVVETGQLTSPRYIINFPTKRHWRGKSRMEDIEAGLRDLQRVIREKNIRSIAIPPLGSGLGGLNWKEVRPRIEEALRGFNNVRVVIFEPNGAPDTNQMAKRKTAPNMTPGRAALVGLMNRYLSGLLDPFVTLLEVHKLMYFMKVSGEGSLERLRVVKGPYGPYAENLTHVLREIEGYFISGYRDGGDAPNKQLEIVPGAVRDADSFLREHPDTHSRFDRVADLVAGFETPFGLELLSTVHWVVTTEHPRTMDELTGHVYAWNDRKKQFSPRQIGIAFQTLQSKGWFANA</sequence>
<evidence type="ECO:0000259" key="2">
    <source>
        <dbReference type="PROSITE" id="PS51154"/>
    </source>
</evidence>
<dbReference type="SUPFAM" id="SSF52949">
    <property type="entry name" value="Macro domain-like"/>
    <property type="match status" value="1"/>
</dbReference>
<dbReference type="RefSeq" id="WP_153749479.1">
    <property type="nucleotide sequence ID" value="NZ_BAAADI010000040.1"/>
</dbReference>
<comment type="catalytic activity">
    <reaction evidence="1">
        <text>an N-(ADP-alpha-D-ribosyl)-thymidine in DNA + H2O = a thymidine in DNA + ADP-D-ribose</text>
        <dbReference type="Rhea" id="RHEA:71655"/>
        <dbReference type="Rhea" id="RHEA-COMP:13556"/>
        <dbReference type="Rhea" id="RHEA-COMP:18051"/>
        <dbReference type="ChEBI" id="CHEBI:15377"/>
        <dbReference type="ChEBI" id="CHEBI:57967"/>
        <dbReference type="ChEBI" id="CHEBI:137386"/>
        <dbReference type="ChEBI" id="CHEBI:191199"/>
    </reaction>
    <physiologicalReaction direction="left-to-right" evidence="1">
        <dbReference type="Rhea" id="RHEA:71656"/>
    </physiologicalReaction>
</comment>
<dbReference type="PANTHER" id="PTHR12521">
    <property type="entry name" value="PROTEIN C6ORF130"/>
    <property type="match status" value="1"/>
</dbReference>
<dbReference type="Proteomes" id="UP000466730">
    <property type="component" value="Unassembled WGS sequence"/>
</dbReference>
<dbReference type="PROSITE" id="PS51154">
    <property type="entry name" value="MACRO"/>
    <property type="match status" value="1"/>
</dbReference>
<dbReference type="GO" id="GO:0140291">
    <property type="term" value="P:peptidyl-glutamate ADP-deribosylation"/>
    <property type="evidence" value="ECO:0007669"/>
    <property type="project" value="TreeGrafter"/>
</dbReference>
<dbReference type="OrthoDB" id="9780211at2"/>
<evidence type="ECO:0000256" key="1">
    <source>
        <dbReference type="ARBA" id="ARBA00035885"/>
    </source>
</evidence>
<dbReference type="PANTHER" id="PTHR12521:SF0">
    <property type="entry name" value="ADP-RIBOSE GLYCOHYDROLASE OARD1"/>
    <property type="match status" value="1"/>
</dbReference>
<dbReference type="InterPro" id="IPR050892">
    <property type="entry name" value="ADP-ribose_metab_enzymes"/>
</dbReference>
<dbReference type="CDD" id="cd02901">
    <property type="entry name" value="Macro_Poa1p-like"/>
    <property type="match status" value="1"/>
</dbReference>
<comment type="caution">
    <text evidence="3">The sequence shown here is derived from an EMBL/GenBank/DDBJ whole genome shotgun (WGS) entry which is preliminary data.</text>
</comment>
<organism evidence="3 4">
    <name type="scientific">Rhodovulum strictum</name>
    <dbReference type="NCBI Taxonomy" id="58314"/>
    <lineage>
        <taxon>Bacteria</taxon>
        <taxon>Pseudomonadati</taxon>
        <taxon>Pseudomonadota</taxon>
        <taxon>Alphaproteobacteria</taxon>
        <taxon>Rhodobacterales</taxon>
        <taxon>Paracoccaceae</taxon>
        <taxon>Rhodovulum</taxon>
    </lineage>
</organism>
<protein>
    <submittedName>
        <fullName evidence="3">Appr-1-p processing protein</fullName>
    </submittedName>
</protein>
<proteinExistence type="predicted"/>
<dbReference type="AlphaFoldDB" id="A0A844BCK6"/>
<dbReference type="Gene3D" id="3.40.220.10">
    <property type="entry name" value="Leucine Aminopeptidase, subunit E, domain 1"/>
    <property type="match status" value="1"/>
</dbReference>
<evidence type="ECO:0000313" key="3">
    <source>
        <dbReference type="EMBL" id="MRH22194.1"/>
    </source>
</evidence>
<dbReference type="SMART" id="SM00506">
    <property type="entry name" value="A1pp"/>
    <property type="match status" value="1"/>
</dbReference>
<evidence type="ECO:0000313" key="4">
    <source>
        <dbReference type="Proteomes" id="UP000466730"/>
    </source>
</evidence>
<dbReference type="EMBL" id="WJPO01000026">
    <property type="protein sequence ID" value="MRH22194.1"/>
    <property type="molecule type" value="Genomic_DNA"/>
</dbReference>